<comment type="caution">
    <text evidence="10">The sequence shown here is derived from an EMBL/GenBank/DDBJ whole genome shotgun (WGS) entry which is preliminary data.</text>
</comment>
<comment type="subcellular location">
    <subcellularLocation>
        <location evidence="1">Cell membrane</location>
    </subcellularLocation>
</comment>
<feature type="domain" description="Methyl-accepting transducer" evidence="8">
    <location>
        <begin position="278"/>
        <end position="535"/>
    </location>
</feature>
<dbReference type="InterPro" id="IPR004089">
    <property type="entry name" value="MCPsignal_dom"/>
</dbReference>
<dbReference type="Pfam" id="PF12729">
    <property type="entry name" value="4HB_MCP_1"/>
    <property type="match status" value="1"/>
</dbReference>
<dbReference type="EMBL" id="JANCLT010000006">
    <property type="protein sequence ID" value="MCP8969464.1"/>
    <property type="molecule type" value="Genomic_DNA"/>
</dbReference>
<protein>
    <submittedName>
        <fullName evidence="10">Methyl-accepting chemotaxis protein</fullName>
    </submittedName>
</protein>
<keyword evidence="2" id="KW-1003">Cell membrane</keyword>
<evidence type="ECO:0000256" key="6">
    <source>
        <dbReference type="PROSITE-ProRule" id="PRU00284"/>
    </source>
</evidence>
<evidence type="ECO:0000256" key="3">
    <source>
        <dbReference type="ARBA" id="ARBA00023136"/>
    </source>
</evidence>
<accession>A0AA41X5T4</accession>
<dbReference type="PANTHER" id="PTHR32089:SF112">
    <property type="entry name" value="LYSOZYME-LIKE PROTEIN-RELATED"/>
    <property type="match status" value="1"/>
</dbReference>
<dbReference type="InterPro" id="IPR024478">
    <property type="entry name" value="HlyB_4HB_MCP"/>
</dbReference>
<keyword evidence="7" id="KW-0812">Transmembrane</keyword>
<dbReference type="InterPro" id="IPR003660">
    <property type="entry name" value="HAMP_dom"/>
</dbReference>
<dbReference type="SUPFAM" id="SSF58104">
    <property type="entry name" value="Methyl-accepting chemotaxis protein (MCP) signaling domain"/>
    <property type="match status" value="1"/>
</dbReference>
<sequence>MRFSIRTKLLSGFLALALLVGVTGGVSYAYIQKLESSYGDMINRVNVILMNLKDIQYNAAQQVSFLRGYLLDPVKFKENADKVRNSNKEVARLIDETLPKVHVAEVRSSLEQLKKYNEQFAKEAEEAVLIAGTNLPEAVKNANEQVIPFGIDMRTLAEQTDKKQYDVMKEAMQKNETMIRTAVTEILLVTMAALALAVVVALIISRMIVRPLRALTSSAQAVAAGDLTADEVRLANTDELGVLARAFNEMKQSLHTLIAEVNQSAVQLSGVTGHISLSMQETELAAQQVASAVVTVSEGAEKQSSHSSSILDMVNSSLDQLTVGLEKAELTKQNAAVSSRMAREGSVAIQEAIRNLGNVTRTVDFATDAIQKLGRRSEEIGGIITTITGISNQTNLLALNAAIEAARAGENGRGFAIVAEEVRKLAEQSKEAADLITGLISDIQAETSVTVRTMESNSEAVNLQVGVLERGGQALEEIVAVVERTEGETREVEQILLQTSQTSTAVRQSVEEIASVIEEAAAVAEEVAASAEEQSATIQGITENSVQLSHMAERLQERVRRFKI</sequence>
<dbReference type="Gene3D" id="6.10.340.10">
    <property type="match status" value="1"/>
</dbReference>
<dbReference type="PANTHER" id="PTHR32089">
    <property type="entry name" value="METHYL-ACCEPTING CHEMOTAXIS PROTEIN MCPB"/>
    <property type="match status" value="1"/>
</dbReference>
<keyword evidence="7" id="KW-1133">Transmembrane helix</keyword>
<dbReference type="GO" id="GO:0004888">
    <property type="term" value="F:transmembrane signaling receptor activity"/>
    <property type="evidence" value="ECO:0007669"/>
    <property type="project" value="InterPro"/>
</dbReference>
<feature type="domain" description="HAMP" evidence="9">
    <location>
        <begin position="206"/>
        <end position="259"/>
    </location>
</feature>
<evidence type="ECO:0000256" key="7">
    <source>
        <dbReference type="SAM" id="Phobius"/>
    </source>
</evidence>
<evidence type="ECO:0000256" key="1">
    <source>
        <dbReference type="ARBA" id="ARBA00004236"/>
    </source>
</evidence>
<dbReference type="AlphaFoldDB" id="A0AA41X5T4"/>
<dbReference type="GO" id="GO:0006935">
    <property type="term" value="P:chemotaxis"/>
    <property type="evidence" value="ECO:0007669"/>
    <property type="project" value="InterPro"/>
</dbReference>
<dbReference type="SMART" id="SM00283">
    <property type="entry name" value="MA"/>
    <property type="match status" value="1"/>
</dbReference>
<evidence type="ECO:0000313" key="10">
    <source>
        <dbReference type="EMBL" id="MCP8969464.1"/>
    </source>
</evidence>
<dbReference type="PROSITE" id="PS50885">
    <property type="entry name" value="HAMP"/>
    <property type="match status" value="1"/>
</dbReference>
<reference evidence="10" key="1">
    <citation type="submission" date="2022-07" db="EMBL/GenBank/DDBJ databases">
        <authorList>
            <person name="Li W.-J."/>
            <person name="Deng Q.-Q."/>
        </authorList>
    </citation>
    <scope>NUCLEOTIDE SEQUENCE</scope>
    <source>
        <strain evidence="10">SYSU M60031</strain>
    </source>
</reference>
<dbReference type="InterPro" id="IPR004090">
    <property type="entry name" value="Chemotax_Me-accpt_rcpt"/>
</dbReference>
<dbReference type="PROSITE" id="PS50111">
    <property type="entry name" value="CHEMOTAXIS_TRANSDUC_2"/>
    <property type="match status" value="1"/>
</dbReference>
<feature type="transmembrane region" description="Helical" evidence="7">
    <location>
        <begin position="186"/>
        <end position="204"/>
    </location>
</feature>
<dbReference type="GO" id="GO:0007165">
    <property type="term" value="P:signal transduction"/>
    <property type="evidence" value="ECO:0007669"/>
    <property type="project" value="UniProtKB-KW"/>
</dbReference>
<name>A0AA41X5T4_9BACI</name>
<dbReference type="RefSeq" id="WP_254759386.1">
    <property type="nucleotide sequence ID" value="NZ_JANCLT010000006.1"/>
</dbReference>
<evidence type="ECO:0000259" key="8">
    <source>
        <dbReference type="PROSITE" id="PS50111"/>
    </source>
</evidence>
<evidence type="ECO:0000256" key="2">
    <source>
        <dbReference type="ARBA" id="ARBA00022475"/>
    </source>
</evidence>
<proteinExistence type="inferred from homology"/>
<evidence type="ECO:0000313" key="11">
    <source>
        <dbReference type="Proteomes" id="UP001156102"/>
    </source>
</evidence>
<dbReference type="Gene3D" id="1.10.287.950">
    <property type="entry name" value="Methyl-accepting chemotaxis protein"/>
    <property type="match status" value="1"/>
</dbReference>
<evidence type="ECO:0000256" key="4">
    <source>
        <dbReference type="ARBA" id="ARBA00023224"/>
    </source>
</evidence>
<dbReference type="Pfam" id="PF00672">
    <property type="entry name" value="HAMP"/>
    <property type="match status" value="1"/>
</dbReference>
<keyword evidence="11" id="KW-1185">Reference proteome</keyword>
<dbReference type="Proteomes" id="UP001156102">
    <property type="component" value="Unassembled WGS sequence"/>
</dbReference>
<organism evidence="10 11">
    <name type="scientific">Ectobacillus ponti</name>
    <dbReference type="NCBI Taxonomy" id="2961894"/>
    <lineage>
        <taxon>Bacteria</taxon>
        <taxon>Bacillati</taxon>
        <taxon>Bacillota</taxon>
        <taxon>Bacilli</taxon>
        <taxon>Bacillales</taxon>
        <taxon>Bacillaceae</taxon>
        <taxon>Ectobacillus</taxon>
    </lineage>
</organism>
<dbReference type="GO" id="GO:0005886">
    <property type="term" value="C:plasma membrane"/>
    <property type="evidence" value="ECO:0007669"/>
    <property type="project" value="UniProtKB-SubCell"/>
</dbReference>
<comment type="similarity">
    <text evidence="5">Belongs to the methyl-accepting chemotaxis (MCP) protein family.</text>
</comment>
<evidence type="ECO:0000256" key="5">
    <source>
        <dbReference type="ARBA" id="ARBA00029447"/>
    </source>
</evidence>
<keyword evidence="3 7" id="KW-0472">Membrane</keyword>
<dbReference type="SMART" id="SM00304">
    <property type="entry name" value="HAMP"/>
    <property type="match status" value="1"/>
</dbReference>
<keyword evidence="4 6" id="KW-0807">Transducer</keyword>
<gene>
    <name evidence="10" type="ORF">NK662_13090</name>
</gene>
<dbReference type="CDD" id="cd06225">
    <property type="entry name" value="HAMP"/>
    <property type="match status" value="1"/>
</dbReference>
<dbReference type="Pfam" id="PF00015">
    <property type="entry name" value="MCPsignal"/>
    <property type="match status" value="1"/>
</dbReference>
<dbReference type="PRINTS" id="PR00260">
    <property type="entry name" value="CHEMTRNSDUCR"/>
</dbReference>
<evidence type="ECO:0000259" key="9">
    <source>
        <dbReference type="PROSITE" id="PS50885"/>
    </source>
</evidence>